<dbReference type="InterPro" id="IPR000719">
    <property type="entry name" value="Prot_kinase_dom"/>
</dbReference>
<evidence type="ECO:0000313" key="5">
    <source>
        <dbReference type="Proteomes" id="UP000269721"/>
    </source>
</evidence>
<feature type="non-terminal residue" evidence="4">
    <location>
        <position position="1"/>
    </location>
</feature>
<dbReference type="GO" id="GO:0004674">
    <property type="term" value="F:protein serine/threonine kinase activity"/>
    <property type="evidence" value="ECO:0007669"/>
    <property type="project" value="TreeGrafter"/>
</dbReference>
<dbReference type="PANTHER" id="PTHR24346">
    <property type="entry name" value="MAP/MICROTUBULE AFFINITY-REGULATING KINASE"/>
    <property type="match status" value="1"/>
</dbReference>
<accession>A0A4V1IQ90</accession>
<keyword evidence="1" id="KW-0547">Nucleotide-binding</keyword>
<protein>
    <submittedName>
        <fullName evidence="4">Kinase-like domain-containing protein</fullName>
    </submittedName>
</protein>
<feature type="domain" description="Protein kinase" evidence="3">
    <location>
        <begin position="1"/>
        <end position="88"/>
    </location>
</feature>
<name>A0A4V1IQ90_9FUNG</name>
<dbReference type="Pfam" id="PF00069">
    <property type="entry name" value="Pkinase"/>
    <property type="match status" value="1"/>
</dbReference>
<dbReference type="SUPFAM" id="SSF56112">
    <property type="entry name" value="Protein kinase-like (PK-like)"/>
    <property type="match status" value="1"/>
</dbReference>
<dbReference type="PANTHER" id="PTHR24346:SF30">
    <property type="entry name" value="MATERNAL EMBRYONIC LEUCINE ZIPPER KINASE"/>
    <property type="match status" value="1"/>
</dbReference>
<sequence>PEMILGKQYIGPEVDVWSMGVILYALINGFLPFRDPNSTELYKKISSATYDSQTQFMSPGIADLIKRMLTVDPMKRASIKEIRMHPWIVE</sequence>
<dbReference type="Proteomes" id="UP000269721">
    <property type="component" value="Unassembled WGS sequence"/>
</dbReference>
<dbReference type="GO" id="GO:0005737">
    <property type="term" value="C:cytoplasm"/>
    <property type="evidence" value="ECO:0007669"/>
    <property type="project" value="TreeGrafter"/>
</dbReference>
<feature type="non-terminal residue" evidence="4">
    <location>
        <position position="90"/>
    </location>
</feature>
<proteinExistence type="predicted"/>
<dbReference type="PROSITE" id="PS50011">
    <property type="entry name" value="PROTEIN_KINASE_DOM"/>
    <property type="match status" value="1"/>
</dbReference>
<keyword evidence="4" id="KW-0418">Kinase</keyword>
<keyword evidence="5" id="KW-1185">Reference proteome</keyword>
<keyword evidence="2" id="KW-0067">ATP-binding</keyword>
<gene>
    <name evidence="4" type="ORF">BDK51DRAFT_10049</name>
</gene>
<evidence type="ECO:0000313" key="4">
    <source>
        <dbReference type="EMBL" id="RKO85727.1"/>
    </source>
</evidence>
<dbReference type="OrthoDB" id="193931at2759"/>
<evidence type="ECO:0000259" key="3">
    <source>
        <dbReference type="PROSITE" id="PS50011"/>
    </source>
</evidence>
<dbReference type="GO" id="GO:0005524">
    <property type="term" value="F:ATP binding"/>
    <property type="evidence" value="ECO:0007669"/>
    <property type="project" value="UniProtKB-KW"/>
</dbReference>
<organism evidence="4 5">
    <name type="scientific">Blyttiomyces helicus</name>
    <dbReference type="NCBI Taxonomy" id="388810"/>
    <lineage>
        <taxon>Eukaryota</taxon>
        <taxon>Fungi</taxon>
        <taxon>Fungi incertae sedis</taxon>
        <taxon>Chytridiomycota</taxon>
        <taxon>Chytridiomycota incertae sedis</taxon>
        <taxon>Chytridiomycetes</taxon>
        <taxon>Chytridiomycetes incertae sedis</taxon>
        <taxon>Blyttiomyces</taxon>
    </lineage>
</organism>
<evidence type="ECO:0000256" key="2">
    <source>
        <dbReference type="ARBA" id="ARBA00022840"/>
    </source>
</evidence>
<dbReference type="EMBL" id="KZ998805">
    <property type="protein sequence ID" value="RKO85727.1"/>
    <property type="molecule type" value="Genomic_DNA"/>
</dbReference>
<keyword evidence="4" id="KW-0808">Transferase</keyword>
<reference evidence="5" key="1">
    <citation type="journal article" date="2018" name="Nat. Microbiol.">
        <title>Leveraging single-cell genomics to expand the fungal tree of life.</title>
        <authorList>
            <person name="Ahrendt S.R."/>
            <person name="Quandt C.A."/>
            <person name="Ciobanu D."/>
            <person name="Clum A."/>
            <person name="Salamov A."/>
            <person name="Andreopoulos B."/>
            <person name="Cheng J.F."/>
            <person name="Woyke T."/>
            <person name="Pelin A."/>
            <person name="Henrissat B."/>
            <person name="Reynolds N.K."/>
            <person name="Benny G.L."/>
            <person name="Smith M.E."/>
            <person name="James T.Y."/>
            <person name="Grigoriev I.V."/>
        </authorList>
    </citation>
    <scope>NUCLEOTIDE SEQUENCE [LARGE SCALE GENOMIC DNA]</scope>
</reference>
<dbReference type="InterPro" id="IPR011009">
    <property type="entry name" value="Kinase-like_dom_sf"/>
</dbReference>
<dbReference type="GO" id="GO:0035556">
    <property type="term" value="P:intracellular signal transduction"/>
    <property type="evidence" value="ECO:0007669"/>
    <property type="project" value="TreeGrafter"/>
</dbReference>
<dbReference type="AlphaFoldDB" id="A0A4V1IQ90"/>
<evidence type="ECO:0000256" key="1">
    <source>
        <dbReference type="ARBA" id="ARBA00022741"/>
    </source>
</evidence>
<dbReference type="Gene3D" id="1.10.510.10">
    <property type="entry name" value="Transferase(Phosphotransferase) domain 1"/>
    <property type="match status" value="1"/>
</dbReference>